<feature type="transmembrane region" description="Helical" evidence="2">
    <location>
        <begin position="117"/>
        <end position="139"/>
    </location>
</feature>
<keyword evidence="2" id="KW-0472">Membrane</keyword>
<keyword evidence="2" id="KW-1133">Transmembrane helix</keyword>
<gene>
    <name evidence="3" type="ORF">SAMN02745716_0294</name>
</gene>
<keyword evidence="4" id="KW-1185">Reference proteome</keyword>
<proteinExistence type="predicted"/>
<dbReference type="EMBL" id="FNWJ01000001">
    <property type="protein sequence ID" value="SEH10442.1"/>
    <property type="molecule type" value="Genomic_DNA"/>
</dbReference>
<organism evidence="3 4">
    <name type="scientific">Thermoleophilum album</name>
    <dbReference type="NCBI Taxonomy" id="29539"/>
    <lineage>
        <taxon>Bacteria</taxon>
        <taxon>Bacillati</taxon>
        <taxon>Actinomycetota</taxon>
        <taxon>Thermoleophilia</taxon>
        <taxon>Thermoleophilales</taxon>
        <taxon>Thermoleophilaceae</taxon>
        <taxon>Thermoleophilum</taxon>
    </lineage>
</organism>
<feature type="transmembrane region" description="Helical" evidence="2">
    <location>
        <begin position="45"/>
        <end position="66"/>
    </location>
</feature>
<sequence length="195" mass="20105">MSRRLSSLRTAALLCAGAFGVHQLRYLGAFGGEAEQALHDSGHDYLLGVEPLIGLAMAFLVGHLLWRLLFARRGREPFSRAQAGVSFAGALVLVFTVQELSEGWVAAGHAPGLGGVFGAGGWLALPLSVVAAGLLVLFIRAEDAAADTDVVGVRLGLPPAAARPAALAAPDSAAPSTRRLPRHLAGRGPPAVLSH</sequence>
<keyword evidence="2" id="KW-0812">Transmembrane</keyword>
<evidence type="ECO:0000313" key="4">
    <source>
        <dbReference type="Proteomes" id="UP000222056"/>
    </source>
</evidence>
<name>A0A1H6FJ61_THEAL</name>
<evidence type="ECO:0000313" key="3">
    <source>
        <dbReference type="EMBL" id="SEH10442.1"/>
    </source>
</evidence>
<protein>
    <submittedName>
        <fullName evidence="3">Uncharacterized protein</fullName>
    </submittedName>
</protein>
<dbReference type="STRING" id="29539.SAMN02745716_0294"/>
<reference evidence="4" key="1">
    <citation type="submission" date="2016-10" db="EMBL/GenBank/DDBJ databases">
        <authorList>
            <person name="Varghese N."/>
            <person name="Submissions S."/>
        </authorList>
    </citation>
    <scope>NUCLEOTIDE SEQUENCE [LARGE SCALE GENOMIC DNA]</scope>
    <source>
        <strain evidence="4">ATCC 35263</strain>
    </source>
</reference>
<dbReference type="AlphaFoldDB" id="A0A1H6FJ61"/>
<accession>A0A1H6FJ61</accession>
<dbReference type="Proteomes" id="UP000222056">
    <property type="component" value="Unassembled WGS sequence"/>
</dbReference>
<dbReference type="OrthoDB" id="10008571at2"/>
<evidence type="ECO:0000256" key="2">
    <source>
        <dbReference type="SAM" id="Phobius"/>
    </source>
</evidence>
<dbReference type="RefSeq" id="WP_093115568.1">
    <property type="nucleotide sequence ID" value="NZ_FNWJ01000001.1"/>
</dbReference>
<feature type="transmembrane region" description="Helical" evidence="2">
    <location>
        <begin position="78"/>
        <end position="97"/>
    </location>
</feature>
<feature type="region of interest" description="Disordered" evidence="1">
    <location>
        <begin position="168"/>
        <end position="195"/>
    </location>
</feature>
<evidence type="ECO:0000256" key="1">
    <source>
        <dbReference type="SAM" id="MobiDB-lite"/>
    </source>
</evidence>